<dbReference type="Pfam" id="PF19044">
    <property type="entry name" value="P-loop_TraG"/>
    <property type="match status" value="1"/>
</dbReference>
<organism evidence="3 4">
    <name type="scientific">Mediterraneibacter gnavus</name>
    <name type="common">Ruminococcus gnavus</name>
    <dbReference type="NCBI Taxonomy" id="33038"/>
    <lineage>
        <taxon>Bacteria</taxon>
        <taxon>Bacillati</taxon>
        <taxon>Bacillota</taxon>
        <taxon>Clostridia</taxon>
        <taxon>Lachnospirales</taxon>
        <taxon>Lachnospiraceae</taxon>
        <taxon>Mediterraneibacter</taxon>
    </lineage>
</organism>
<dbReference type="InterPro" id="IPR027417">
    <property type="entry name" value="P-loop_NTPase"/>
</dbReference>
<dbReference type="NCBIfam" id="NF045971">
    <property type="entry name" value="conju_CD1110"/>
    <property type="match status" value="1"/>
</dbReference>
<dbReference type="InterPro" id="IPR043964">
    <property type="entry name" value="P-loop_TraG"/>
</dbReference>
<feature type="domain" description="TraG P-loop" evidence="1">
    <location>
        <begin position="441"/>
        <end position="740"/>
    </location>
</feature>
<dbReference type="SUPFAM" id="SSF52540">
    <property type="entry name" value="P-loop containing nucleoside triphosphate hydrolases"/>
    <property type="match status" value="1"/>
</dbReference>
<dbReference type="InterPro" id="IPR051162">
    <property type="entry name" value="T4SS_component"/>
</dbReference>
<dbReference type="Gene3D" id="1.10.8.730">
    <property type="match status" value="1"/>
</dbReference>
<protein>
    <recommendedName>
        <fullName evidence="1">TraG P-loop domain-containing protein</fullName>
    </recommendedName>
</protein>
<dbReference type="RefSeq" id="WP_101872396.1">
    <property type="nucleotide sequence ID" value="NZ_JADPDH010000013.1"/>
</dbReference>
<dbReference type="Proteomes" id="UP001211731">
    <property type="component" value="Unassembled WGS sequence"/>
</dbReference>
<comment type="caution">
    <text evidence="3">The sequence shown here is derived from an EMBL/GenBank/DDBJ whole genome shotgun (WGS) entry which is preliminary data.</text>
</comment>
<reference evidence="2" key="2">
    <citation type="submission" date="2023-01" db="EMBL/GenBank/DDBJ databases">
        <title>Human gut microbiome strain richness.</title>
        <authorList>
            <person name="Chen-Liaw A."/>
        </authorList>
    </citation>
    <scope>NUCLEOTIDE SEQUENCE</scope>
    <source>
        <strain evidence="2">1001217st1_A9_1001217B_191108</strain>
    </source>
</reference>
<evidence type="ECO:0000313" key="4">
    <source>
        <dbReference type="Proteomes" id="UP000283992"/>
    </source>
</evidence>
<dbReference type="PANTHER" id="PTHR30121:SF6">
    <property type="entry name" value="SLR6007 PROTEIN"/>
    <property type="match status" value="1"/>
</dbReference>
<proteinExistence type="predicted"/>
<evidence type="ECO:0000313" key="2">
    <source>
        <dbReference type="EMBL" id="MDB8738060.1"/>
    </source>
</evidence>
<dbReference type="AlphaFoldDB" id="A0A2N5NY07"/>
<accession>A0A2N5NY07</accession>
<evidence type="ECO:0000259" key="1">
    <source>
        <dbReference type="Pfam" id="PF19044"/>
    </source>
</evidence>
<name>A0A2N5NY07_MEDGN</name>
<dbReference type="Gene3D" id="3.40.50.300">
    <property type="entry name" value="P-loop containing nucleotide triphosphate hydrolases"/>
    <property type="match status" value="1"/>
</dbReference>
<gene>
    <name evidence="3" type="ORF">DW142_09275</name>
    <name evidence="2" type="ORF">PNU63_04585</name>
</gene>
<reference evidence="3 4" key="1">
    <citation type="submission" date="2018-08" db="EMBL/GenBank/DDBJ databases">
        <title>A genome reference for cultivated species of the human gut microbiota.</title>
        <authorList>
            <person name="Zou Y."/>
            <person name="Xue W."/>
            <person name="Luo G."/>
        </authorList>
    </citation>
    <scope>NUCLEOTIDE SEQUENCE [LARGE SCALE GENOMIC DNA]</scope>
    <source>
        <strain evidence="3 4">AM12-54</strain>
    </source>
</reference>
<evidence type="ECO:0000313" key="3">
    <source>
        <dbReference type="EMBL" id="RHJ11519.1"/>
    </source>
</evidence>
<dbReference type="EMBL" id="QRLN01000011">
    <property type="protein sequence ID" value="RHJ11519.1"/>
    <property type="molecule type" value="Genomic_DNA"/>
</dbReference>
<sequence length="919" mass="105026">MAIFNGNKEFSKKRELSQPLVPVPKNVRQAFNIQKAYANGVFQLEPKRKETLYDRCYVFEDINYINKNRTEKKNFLSELMFWLNSMDASYKITLCNEYQSVEKFLASIRNERNEREYPDIAKGIRQWQESKLADANSTVRTLRYLTITCRADSLAQANIYFRALEPMIEDAFAGWGSDIAVLGTLDRFRVLHGMLRPGEEFPQVVLRETLQDWKSDILPRSIQQFNDYIILGDTMVTVLTATQYRKSLDTDTFLHTLSSLPYPSFVTLDFAPVQQEVINDKLVAMHMNNEREINDEIEQKRQAGQIVTSPSYTKKKRRDEIEEYIEMVDANDEKGVFLNLLVVLTAPVKEGVELLQERMEEVCAIGRSDKVGAFLEPCDFRQLKALNTALPIGGRQVDYMRFFLTSSLVAFNPYHAQDILEPGGKMLGINKTTGRYLIANRKLLPNPHGIIVGYSGSGKSMLIKLTEISQTLLGSEDDIIVLDPQNEFEDICREYQGVYFDLTPKSGIYLNGFEVTQEVFSGSKELKAEFVAKQCEYAKGLVQAIMKNILVTQEHDSVVSRCTEQMFAQVFAQKRLKKQPTLLWLREEIGKELEQVQYAHDEAIIRPIYNSLEEYTTGSCDMLAHPTNIEFQNRLVGFGMCNVPENNWEAVMDTVLHYLSTRMDYNKKLQKATHLVVDEAQVVSEKPGSADMLNNAVITFRKFGGIVTLAMQNVVAALANKKMVELFQNCSYKCFLDQGGVDAQSLAEIQPLSEREFRALGTGKPGEGVIVWNKKVVLFNARIEKDNILYEKYSTNFHEKAQREAEQKRVPDTVPVKRDEIPESEGRERWQERVPPQVAYKPEPEMPQNWQEEKPDVLQQGLGEQEWETVLQLAAFAPIRFGDVTALLEIAPEEAQRLLDAMLQAGALAEKEGWYQIAK</sequence>
<dbReference type="PANTHER" id="PTHR30121">
    <property type="entry name" value="UNCHARACTERIZED PROTEIN YJGR-RELATED"/>
    <property type="match status" value="1"/>
</dbReference>
<dbReference type="EMBL" id="JAQMLR010000003">
    <property type="protein sequence ID" value="MDB8738060.1"/>
    <property type="molecule type" value="Genomic_DNA"/>
</dbReference>
<dbReference type="Proteomes" id="UP000283992">
    <property type="component" value="Unassembled WGS sequence"/>
</dbReference>